<dbReference type="KEGG" id="vmo:VMUT_1097"/>
<evidence type="ECO:0000313" key="2">
    <source>
        <dbReference type="EMBL" id="ADY01302.1"/>
    </source>
</evidence>
<gene>
    <name evidence="2" type="ordered locus">VMUT_1097</name>
</gene>
<dbReference type="eggNOG" id="arCOG03721">
    <property type="taxonomic scope" value="Archaea"/>
</dbReference>
<evidence type="ECO:0000313" key="3">
    <source>
        <dbReference type="Proteomes" id="UP000007485"/>
    </source>
</evidence>
<keyword evidence="3" id="KW-1185">Reference proteome</keyword>
<accession>F0QY65</accession>
<feature type="compositionally biased region" description="Polar residues" evidence="1">
    <location>
        <begin position="71"/>
        <end position="80"/>
    </location>
</feature>
<dbReference type="EMBL" id="CP002529">
    <property type="protein sequence ID" value="ADY01302.1"/>
    <property type="molecule type" value="Genomic_DNA"/>
</dbReference>
<protein>
    <submittedName>
        <fullName evidence="2">PaREP1 family protein</fullName>
    </submittedName>
</protein>
<feature type="region of interest" description="Disordered" evidence="1">
    <location>
        <begin position="53"/>
        <end position="80"/>
    </location>
</feature>
<evidence type="ECO:0000256" key="1">
    <source>
        <dbReference type="SAM" id="MobiDB-lite"/>
    </source>
</evidence>
<proteinExistence type="predicted"/>
<dbReference type="AlphaFoldDB" id="F0QY65"/>
<dbReference type="Proteomes" id="UP000007485">
    <property type="component" value="Chromosome"/>
</dbReference>
<dbReference type="STRING" id="985053.VMUT_1097"/>
<reference evidence="2 3" key="1">
    <citation type="journal article" date="2011" name="J. Bacteriol.">
        <title>Complete genome sequence of 'Vulcanisaeta moutnovskia' strain 768-28, a novel member of the hyperthermophilic crenarchaeal genus vulcanisaeta.</title>
        <authorList>
            <person name="Gumerov V.M."/>
            <person name="Mardanov A.V."/>
            <person name="Beletsky A.V."/>
            <person name="Prokofeva M.I."/>
            <person name="Bonch-Osmolovskaya E.A."/>
            <person name="Ravin N.V."/>
            <person name="Skryabin K.G."/>
        </authorList>
    </citation>
    <scope>NUCLEOTIDE SEQUENCE [LARGE SCALE GENOMIC DNA]</scope>
    <source>
        <strain evidence="2 3">768-28</strain>
    </source>
</reference>
<sequence>MSIEVPRTLYEETMKKGVDVNELAIDTLIKALNLDPETTARARLELATKYLKIPKRGQGTHRQGPGPGQRETLQGSRGGR</sequence>
<organism evidence="2 3">
    <name type="scientific">Vulcanisaeta moutnovskia (strain 768-28)</name>
    <dbReference type="NCBI Taxonomy" id="985053"/>
    <lineage>
        <taxon>Archaea</taxon>
        <taxon>Thermoproteota</taxon>
        <taxon>Thermoprotei</taxon>
        <taxon>Thermoproteales</taxon>
        <taxon>Thermoproteaceae</taxon>
        <taxon>Vulcanisaeta</taxon>
    </lineage>
</organism>
<dbReference type="HOGENOM" id="CLU_2581612_0_0_2"/>
<name>F0QY65_VULM7</name>